<gene>
    <name evidence="1" type="ordered locus">GDI2872</name>
</gene>
<proteinExistence type="predicted"/>
<dbReference type="EMBL" id="AM889285">
    <property type="protein sequence ID" value="CAP56815.1"/>
    <property type="molecule type" value="Genomic_DNA"/>
</dbReference>
<evidence type="ECO:0000313" key="2">
    <source>
        <dbReference type="Proteomes" id="UP000001176"/>
    </source>
</evidence>
<dbReference type="AlphaFoldDB" id="A9HQZ2"/>
<dbReference type="KEGG" id="gdi:GDI2872"/>
<protein>
    <submittedName>
        <fullName evidence="1">Uncharacterized protein</fullName>
    </submittedName>
</protein>
<keyword evidence="2" id="KW-1185">Reference proteome</keyword>
<reference evidence="1 2" key="1">
    <citation type="journal article" date="2009" name="BMC Genomics">
        <title>Complete genome sequence of the sugarcane nitrogen-fixing endophyte Gluconacetobacter diazotrophicus Pal5.</title>
        <authorList>
            <person name="Bertalan M."/>
            <person name="Albano R."/>
            <person name="Padua V."/>
            <person name="Rouws L."/>
            <person name="Rojas C."/>
            <person name="Hemerly A."/>
            <person name="Teixeira K."/>
            <person name="Schwab S."/>
            <person name="Araujo J."/>
            <person name="Oliveira A."/>
            <person name="Franca L."/>
            <person name="Magalhaes V."/>
            <person name="Alqueres S."/>
            <person name="Cardoso A."/>
            <person name="Almeida W."/>
            <person name="Loureiro M.M."/>
            <person name="Nogueira E."/>
            <person name="Cidade D."/>
            <person name="Oliveira D."/>
            <person name="Simao T."/>
            <person name="Macedo J."/>
            <person name="Valadao A."/>
            <person name="Dreschsel M."/>
            <person name="Freitas F."/>
            <person name="Vidal M."/>
            <person name="Guedes H."/>
            <person name="Rodrigues E."/>
            <person name="Meneses C."/>
            <person name="Brioso P."/>
            <person name="Pozzer L."/>
            <person name="Figueiredo D."/>
            <person name="Montano H."/>
            <person name="Junior J."/>
            <person name="Filho G."/>
            <person name="Flores V."/>
            <person name="Ferreira B."/>
            <person name="Branco A."/>
            <person name="Gonzalez P."/>
            <person name="Guillobel H."/>
            <person name="Lemos M."/>
            <person name="Seibel L."/>
            <person name="Macedo J."/>
            <person name="Alves-Ferreira M."/>
            <person name="Sachetto-Martins G."/>
            <person name="Coelho A."/>
            <person name="Santos E."/>
            <person name="Amaral G."/>
            <person name="Neves A."/>
            <person name="Pacheco A.B."/>
            <person name="Carvalho D."/>
            <person name="Lery L."/>
            <person name="Bisch P."/>
            <person name="Rossle S.C."/>
            <person name="Urmenyi T."/>
            <person name="Kruger W.V."/>
            <person name="Martins O."/>
            <person name="Baldani J.I."/>
            <person name="Ferreira P.C."/>
        </authorList>
    </citation>
    <scope>NUCLEOTIDE SEQUENCE [LARGE SCALE GENOMIC DNA]</scope>
    <source>
        <strain evidence="2">ATCC 49037 / DSM 5601 / CCUG 37298 / CIP 103539 / LMG 7603 / PAl5</strain>
    </source>
</reference>
<sequence>MLEDFMQTVTGRILRIQPNGFGVVRLDNGTEAFFDRFGVLASTVRRVGRLREGAHIRAEPEKETNGVIKLTRVSPA</sequence>
<evidence type="ECO:0000313" key="1">
    <source>
        <dbReference type="EMBL" id="CAP56815.1"/>
    </source>
</evidence>
<name>A9HQZ2_GLUDA</name>
<accession>A9HQZ2</accession>
<dbReference type="Proteomes" id="UP000001176">
    <property type="component" value="Chromosome"/>
</dbReference>
<organism evidence="1 2">
    <name type="scientific">Gluconacetobacter diazotrophicus (strain ATCC 49037 / DSM 5601 / CCUG 37298 / CIP 103539 / LMG 7603 / PAl5)</name>
    <dbReference type="NCBI Taxonomy" id="272568"/>
    <lineage>
        <taxon>Bacteria</taxon>
        <taxon>Pseudomonadati</taxon>
        <taxon>Pseudomonadota</taxon>
        <taxon>Alphaproteobacteria</taxon>
        <taxon>Acetobacterales</taxon>
        <taxon>Acetobacteraceae</taxon>
        <taxon>Gluconacetobacter</taxon>
    </lineage>
</organism>